<dbReference type="Gene3D" id="3.40.1090.10">
    <property type="entry name" value="Cytosolic phospholipase A2 catalytic domain"/>
    <property type="match status" value="1"/>
</dbReference>
<evidence type="ECO:0000313" key="6">
    <source>
        <dbReference type="Proteomes" id="UP000053558"/>
    </source>
</evidence>
<evidence type="ECO:0000313" key="5">
    <source>
        <dbReference type="EMBL" id="EIW75500.1"/>
    </source>
</evidence>
<dbReference type="GO" id="GO:0019369">
    <property type="term" value="P:arachidonate metabolic process"/>
    <property type="evidence" value="ECO:0007669"/>
    <property type="project" value="TreeGrafter"/>
</dbReference>
<protein>
    <submittedName>
        <fullName evidence="5">FabD lysophospholipase-like protein</fullName>
    </submittedName>
</protein>
<dbReference type="GO" id="GO:0047499">
    <property type="term" value="F:calcium-independent phospholipase A2 activity"/>
    <property type="evidence" value="ECO:0007669"/>
    <property type="project" value="TreeGrafter"/>
</dbReference>
<dbReference type="Proteomes" id="UP000053558">
    <property type="component" value="Unassembled WGS sequence"/>
</dbReference>
<evidence type="ECO:0000256" key="3">
    <source>
        <dbReference type="ARBA" id="ARBA00023098"/>
    </source>
</evidence>
<dbReference type="SUPFAM" id="SSF52151">
    <property type="entry name" value="FabD/lysophospholipase-like"/>
    <property type="match status" value="1"/>
</dbReference>
<dbReference type="GO" id="GO:0046486">
    <property type="term" value="P:glycerolipid metabolic process"/>
    <property type="evidence" value="ECO:0007669"/>
    <property type="project" value="UniProtKB-ARBA"/>
</dbReference>
<dbReference type="GO" id="GO:0016042">
    <property type="term" value="P:lipid catabolic process"/>
    <property type="evidence" value="ECO:0007669"/>
    <property type="project" value="UniProtKB-KW"/>
</dbReference>
<dbReference type="InterPro" id="IPR002641">
    <property type="entry name" value="PNPLA_dom"/>
</dbReference>
<proteinExistence type="predicted"/>
<keyword evidence="2" id="KW-0442">Lipid degradation</keyword>
<dbReference type="OrthoDB" id="630895at2759"/>
<evidence type="ECO:0000256" key="2">
    <source>
        <dbReference type="ARBA" id="ARBA00022963"/>
    </source>
</evidence>
<keyword evidence="3" id="KW-0443">Lipid metabolism</keyword>
<gene>
    <name evidence="5" type="ORF">CONPUDRAFT_147139</name>
</gene>
<evidence type="ECO:0000259" key="4">
    <source>
        <dbReference type="Pfam" id="PF01734"/>
    </source>
</evidence>
<reference evidence="6" key="1">
    <citation type="journal article" date="2012" name="Science">
        <title>The Paleozoic origin of enzymatic lignin decomposition reconstructed from 31 fungal genomes.</title>
        <authorList>
            <person name="Floudas D."/>
            <person name="Binder M."/>
            <person name="Riley R."/>
            <person name="Barry K."/>
            <person name="Blanchette R.A."/>
            <person name="Henrissat B."/>
            <person name="Martinez A.T."/>
            <person name="Otillar R."/>
            <person name="Spatafora J.W."/>
            <person name="Yadav J.S."/>
            <person name="Aerts A."/>
            <person name="Benoit I."/>
            <person name="Boyd A."/>
            <person name="Carlson A."/>
            <person name="Copeland A."/>
            <person name="Coutinho P.M."/>
            <person name="de Vries R.P."/>
            <person name="Ferreira P."/>
            <person name="Findley K."/>
            <person name="Foster B."/>
            <person name="Gaskell J."/>
            <person name="Glotzer D."/>
            <person name="Gorecki P."/>
            <person name="Heitman J."/>
            <person name="Hesse C."/>
            <person name="Hori C."/>
            <person name="Igarashi K."/>
            <person name="Jurgens J.A."/>
            <person name="Kallen N."/>
            <person name="Kersten P."/>
            <person name="Kohler A."/>
            <person name="Kuees U."/>
            <person name="Kumar T.K.A."/>
            <person name="Kuo A."/>
            <person name="LaButti K."/>
            <person name="Larrondo L.F."/>
            <person name="Lindquist E."/>
            <person name="Ling A."/>
            <person name="Lombard V."/>
            <person name="Lucas S."/>
            <person name="Lundell T."/>
            <person name="Martin R."/>
            <person name="McLaughlin D.J."/>
            <person name="Morgenstern I."/>
            <person name="Morin E."/>
            <person name="Murat C."/>
            <person name="Nagy L.G."/>
            <person name="Nolan M."/>
            <person name="Ohm R.A."/>
            <person name="Patyshakuliyeva A."/>
            <person name="Rokas A."/>
            <person name="Ruiz-Duenas F.J."/>
            <person name="Sabat G."/>
            <person name="Salamov A."/>
            <person name="Samejima M."/>
            <person name="Schmutz J."/>
            <person name="Slot J.C."/>
            <person name="St John F."/>
            <person name="Stenlid J."/>
            <person name="Sun H."/>
            <person name="Sun S."/>
            <person name="Syed K."/>
            <person name="Tsang A."/>
            <person name="Wiebenga A."/>
            <person name="Young D."/>
            <person name="Pisabarro A."/>
            <person name="Eastwood D.C."/>
            <person name="Martin F."/>
            <person name="Cullen D."/>
            <person name="Grigoriev I.V."/>
            <person name="Hibbett D.S."/>
        </authorList>
    </citation>
    <scope>NUCLEOTIDE SEQUENCE [LARGE SCALE GENOMIC DNA]</scope>
    <source>
        <strain evidence="6">RWD-64-598 SS2</strain>
    </source>
</reference>
<dbReference type="InterPro" id="IPR016035">
    <property type="entry name" value="Acyl_Trfase/lysoPLipase"/>
</dbReference>
<sequence length="431" mass="48198">MPGNEDKAIRLLSIDGGGGVRGVSPLLIIREMMKRIQHQEGLTSMPAPHEYFDMIGGSGTGGLAAIMLGRLRMPIDEAIKAYDAFVKRVYIDGRKRLGDETFKASVLVEVVKDIVGAQLGQKDARMLDDNAACKVVAVDCERVAEELEVHFGRHPGLYFRFNVGQGMQGVSWDAWDMQRAVNAHTAHYLQMAEVNSRMDVCLNVLCSGKGQVLVSLVDHLPAPVQSQVEVSRLLPPPPSATFTGREDILSQMRAYFSTEIDGTMKQIEAVSLLCKVSMASENNGMMLELAEKLGYFPLAIAQAGAYILSTNCGISKYIELFDRYKRIIPGELPAQWPHDYPFGAYATWEISFTKLSPDSQTFLEYCGFFYHSDITEWLFEAAFNAEGWNNNNEVTLLQMFLDDNQRWDSLKFNVAYTLFILSFTNGHMIKQ</sequence>
<dbReference type="PANTHER" id="PTHR24185">
    <property type="entry name" value="CALCIUM-INDEPENDENT PHOSPHOLIPASE A2-GAMMA"/>
    <property type="match status" value="1"/>
</dbReference>
<organism evidence="5 6">
    <name type="scientific">Coniophora puteana (strain RWD-64-598)</name>
    <name type="common">Brown rot fungus</name>
    <dbReference type="NCBI Taxonomy" id="741705"/>
    <lineage>
        <taxon>Eukaryota</taxon>
        <taxon>Fungi</taxon>
        <taxon>Dikarya</taxon>
        <taxon>Basidiomycota</taxon>
        <taxon>Agaricomycotina</taxon>
        <taxon>Agaricomycetes</taxon>
        <taxon>Agaricomycetidae</taxon>
        <taxon>Boletales</taxon>
        <taxon>Coniophorineae</taxon>
        <taxon>Coniophoraceae</taxon>
        <taxon>Coniophora</taxon>
    </lineage>
</organism>
<evidence type="ECO:0000256" key="1">
    <source>
        <dbReference type="ARBA" id="ARBA00022801"/>
    </source>
</evidence>
<dbReference type="KEGG" id="cput:CONPUDRAFT_147139"/>
<dbReference type="PANTHER" id="PTHR24185:SF1">
    <property type="entry name" value="CALCIUM-INDEPENDENT PHOSPHOLIPASE A2-GAMMA"/>
    <property type="match status" value="1"/>
</dbReference>
<dbReference type="GeneID" id="19202284"/>
<feature type="domain" description="PNPLA" evidence="4">
    <location>
        <begin position="16"/>
        <end position="116"/>
    </location>
</feature>
<dbReference type="GO" id="GO:0016020">
    <property type="term" value="C:membrane"/>
    <property type="evidence" value="ECO:0007669"/>
    <property type="project" value="TreeGrafter"/>
</dbReference>
<dbReference type="Pfam" id="PF01734">
    <property type="entry name" value="Patatin"/>
    <property type="match status" value="1"/>
</dbReference>
<keyword evidence="1" id="KW-0378">Hydrolase</keyword>
<name>A0A5M3M9N0_CONPW</name>
<dbReference type="RefSeq" id="XP_007774219.1">
    <property type="nucleotide sequence ID" value="XM_007776029.1"/>
</dbReference>
<dbReference type="AlphaFoldDB" id="A0A5M3M9N0"/>
<keyword evidence="6" id="KW-1185">Reference proteome</keyword>
<comment type="caution">
    <text evidence="5">The sequence shown here is derived from an EMBL/GenBank/DDBJ whole genome shotgun (WGS) entry which is preliminary data.</text>
</comment>
<dbReference type="EMBL" id="JH711588">
    <property type="protein sequence ID" value="EIW75500.1"/>
    <property type="molecule type" value="Genomic_DNA"/>
</dbReference>
<accession>A0A5M3M9N0</accession>